<dbReference type="InterPro" id="IPR039448">
    <property type="entry name" value="Beta_helix"/>
</dbReference>
<feature type="domain" description="Right handed beta helix" evidence="3">
    <location>
        <begin position="520"/>
        <end position="663"/>
    </location>
</feature>
<name>A0A2L0EL02_SORCE</name>
<dbReference type="AlphaFoldDB" id="A0A2L0EL02"/>
<gene>
    <name evidence="4" type="ORF">SOCE26_013710</name>
</gene>
<feature type="region of interest" description="Disordered" evidence="1">
    <location>
        <begin position="764"/>
        <end position="783"/>
    </location>
</feature>
<evidence type="ECO:0000256" key="1">
    <source>
        <dbReference type="SAM" id="MobiDB-lite"/>
    </source>
</evidence>
<evidence type="ECO:0000259" key="2">
    <source>
        <dbReference type="Pfam" id="PF07602"/>
    </source>
</evidence>
<evidence type="ECO:0008006" key="6">
    <source>
        <dbReference type="Google" id="ProtNLM"/>
    </source>
</evidence>
<dbReference type="SUPFAM" id="SSF51126">
    <property type="entry name" value="Pectin lyase-like"/>
    <property type="match status" value="2"/>
</dbReference>
<dbReference type="Proteomes" id="UP000238348">
    <property type="component" value="Chromosome"/>
</dbReference>
<dbReference type="InterPro" id="IPR011459">
    <property type="entry name" value="DUF1565"/>
</dbReference>
<evidence type="ECO:0000313" key="5">
    <source>
        <dbReference type="Proteomes" id="UP000238348"/>
    </source>
</evidence>
<protein>
    <recommendedName>
        <fullName evidence="6">Right handed beta helix domain-containing protein</fullName>
    </recommendedName>
</protein>
<dbReference type="RefSeq" id="WP_159396721.1">
    <property type="nucleotide sequence ID" value="NZ_CP012673.1"/>
</dbReference>
<dbReference type="InterPro" id="IPR011050">
    <property type="entry name" value="Pectin_lyase_fold/virulence"/>
</dbReference>
<organism evidence="4 5">
    <name type="scientific">Sorangium cellulosum</name>
    <name type="common">Polyangium cellulosum</name>
    <dbReference type="NCBI Taxonomy" id="56"/>
    <lineage>
        <taxon>Bacteria</taxon>
        <taxon>Pseudomonadati</taxon>
        <taxon>Myxococcota</taxon>
        <taxon>Polyangia</taxon>
        <taxon>Polyangiales</taxon>
        <taxon>Polyangiaceae</taxon>
        <taxon>Sorangium</taxon>
    </lineage>
</organism>
<dbReference type="Pfam" id="PF07602">
    <property type="entry name" value="DUF1565"/>
    <property type="match status" value="1"/>
</dbReference>
<dbReference type="Pfam" id="PF13229">
    <property type="entry name" value="Beta_helix"/>
    <property type="match status" value="2"/>
</dbReference>
<dbReference type="SMART" id="SM00710">
    <property type="entry name" value="PbH1"/>
    <property type="match status" value="8"/>
</dbReference>
<feature type="domain" description="DUF1565" evidence="2">
    <location>
        <begin position="164"/>
        <end position="323"/>
    </location>
</feature>
<dbReference type="InterPro" id="IPR012334">
    <property type="entry name" value="Pectin_lyas_fold"/>
</dbReference>
<proteinExistence type="predicted"/>
<evidence type="ECO:0000259" key="3">
    <source>
        <dbReference type="Pfam" id="PF13229"/>
    </source>
</evidence>
<feature type="domain" description="Right handed beta helix" evidence="3">
    <location>
        <begin position="346"/>
        <end position="497"/>
    </location>
</feature>
<dbReference type="InterPro" id="IPR006626">
    <property type="entry name" value="PbH1"/>
</dbReference>
<accession>A0A2L0EL02</accession>
<dbReference type="OrthoDB" id="247823at2"/>
<dbReference type="Gene3D" id="2.160.20.10">
    <property type="entry name" value="Single-stranded right-handed beta-helix, Pectin lyase-like"/>
    <property type="match status" value="2"/>
</dbReference>
<reference evidence="4 5" key="1">
    <citation type="submission" date="2015-09" db="EMBL/GenBank/DDBJ databases">
        <title>Sorangium comparison.</title>
        <authorList>
            <person name="Zaburannyi N."/>
            <person name="Bunk B."/>
            <person name="Overmann J."/>
            <person name="Mueller R."/>
        </authorList>
    </citation>
    <scope>NUCLEOTIDE SEQUENCE [LARGE SCALE GENOMIC DNA]</scope>
    <source>
        <strain evidence="4 5">So ce26</strain>
    </source>
</reference>
<dbReference type="EMBL" id="CP012673">
    <property type="protein sequence ID" value="AUX39976.1"/>
    <property type="molecule type" value="Genomic_DNA"/>
</dbReference>
<sequence>MVNIRECSVRWRLVVASLWALIIAILPIGCGDPSDAAKACAPGEVAREGGVCEPAPCGPGESTLEPGVCQPAGLPPEMRCPPGQLALQDRRCQPAGVPPEACAEGFVAGGDGGCAAILPQEACPEAQMAIPGETRCRELAPCGDGPWGDIPVEVNTQFVDQAYTGDDSDGTAERPWTTIQRAINNADRGAIVAVAAGSYVEDVVISGKAVRLWGRCPGLVEIQGSGTQLGAVQVLRAKASGTELRSLAVTGADIAIAISGARDVTIEAAWVHEVRDIGIVVEDGYGPTSVRLKGSLVEQSHEAGVFISGSDATIEASVVRGTQPSGEGRGGWGIAVRNDPDTGERASVTVRACLIEANHRVGVGVFGSDALIEASVVRGTQPGEDGTGGLGIEVSDGLSTGERASVTVRACVIERNHDIGVAVIGSVATIEATVIRGTQPRPDGRGGPGIGVMEDRETGERAIVTVRACLIEQNHKAGVFVSGSDATIEASVVRGTRPGEQGTLGRGINIQDSLDPEGRASVIVRACLVEQNYEVGVFVSGSDAIVEASVVRGTQIDEDGRAGTGINIQNNLELGERASVIIRACLVEQNHQIGVAVYGADVIIDTSVVRGTQPNALRAGGRGIEAADNADRGTGERASMLVHACVVEDNYEAGIVVSKSDATIDASVVRTTSAHASGALGDGIMVGNGIAMIQNTTINDNARVGVANFGSEVTILATTLACNAIALHGETFNGDRATFDGSSGWQCTRDRAEDCTETDDRCHWEPANLEAPPPQEPPPPFDP</sequence>
<feature type="compositionally biased region" description="Pro residues" evidence="1">
    <location>
        <begin position="771"/>
        <end position="783"/>
    </location>
</feature>
<evidence type="ECO:0000313" key="4">
    <source>
        <dbReference type="EMBL" id="AUX39976.1"/>
    </source>
</evidence>